<name>A0A1E7K8E8_9ACTN</name>
<dbReference type="PATRIC" id="fig|943816.4.peg.4154"/>
<comment type="caution">
    <text evidence="2">The sequence shown here is derived from an EMBL/GenBank/DDBJ whole genome shotgun (WGS) entry which is preliminary data.</text>
</comment>
<reference evidence="2 3" key="1">
    <citation type="journal article" date="2016" name="Front. Microbiol.">
        <title>Comparative Genomics Analysis of Streptomyces Species Reveals Their Adaptation to the Marine Environment and Their Diversity at the Genomic Level.</title>
        <authorList>
            <person name="Tian X."/>
            <person name="Zhang Z."/>
            <person name="Yang T."/>
            <person name="Chen M."/>
            <person name="Li J."/>
            <person name="Chen F."/>
            <person name="Yang J."/>
            <person name="Li W."/>
            <person name="Zhang B."/>
            <person name="Zhang Z."/>
            <person name="Wu J."/>
            <person name="Zhang C."/>
            <person name="Long L."/>
            <person name="Xiao J."/>
        </authorList>
    </citation>
    <scope>NUCLEOTIDE SEQUENCE [LARGE SCALE GENOMIC DNA]</scope>
    <source>
        <strain evidence="2 3">SCSIO M10379</strain>
    </source>
</reference>
<protein>
    <submittedName>
        <fullName evidence="2">Uncharacterized protein</fullName>
    </submittedName>
</protein>
<proteinExistence type="predicted"/>
<feature type="region of interest" description="Disordered" evidence="1">
    <location>
        <begin position="30"/>
        <end position="64"/>
    </location>
</feature>
<dbReference type="AlphaFoldDB" id="A0A1E7K8E8"/>
<accession>A0A1E7K8E8</accession>
<dbReference type="EMBL" id="LJGV01000022">
    <property type="protein sequence ID" value="OEV00198.1"/>
    <property type="molecule type" value="Genomic_DNA"/>
</dbReference>
<evidence type="ECO:0000256" key="1">
    <source>
        <dbReference type="SAM" id="MobiDB-lite"/>
    </source>
</evidence>
<evidence type="ECO:0000313" key="3">
    <source>
        <dbReference type="Proteomes" id="UP000175829"/>
    </source>
</evidence>
<dbReference type="RefSeq" id="WP_019355752.1">
    <property type="nucleotide sequence ID" value="NZ_LJGV01000022.1"/>
</dbReference>
<gene>
    <name evidence="2" type="ORF">AN217_23005</name>
</gene>
<dbReference type="Proteomes" id="UP000175829">
    <property type="component" value="Unassembled WGS sequence"/>
</dbReference>
<organism evidence="2 3">
    <name type="scientific">Streptomyces qinglanensis</name>
    <dbReference type="NCBI Taxonomy" id="943816"/>
    <lineage>
        <taxon>Bacteria</taxon>
        <taxon>Bacillati</taxon>
        <taxon>Actinomycetota</taxon>
        <taxon>Actinomycetes</taxon>
        <taxon>Kitasatosporales</taxon>
        <taxon>Streptomycetaceae</taxon>
        <taxon>Streptomyces</taxon>
    </lineage>
</organism>
<evidence type="ECO:0000313" key="2">
    <source>
        <dbReference type="EMBL" id="OEV00198.1"/>
    </source>
</evidence>
<sequence>MLYDLDHTHHLSRMDDLRREAEHERLVRAAKAARREQGRAGARSWLGRRSRDRGEGERVWVPAA</sequence>